<dbReference type="SUPFAM" id="SSF53474">
    <property type="entry name" value="alpha/beta-Hydrolases"/>
    <property type="match status" value="1"/>
</dbReference>
<dbReference type="GO" id="GO:0004185">
    <property type="term" value="F:serine-type carboxypeptidase activity"/>
    <property type="evidence" value="ECO:0007669"/>
    <property type="project" value="InterPro"/>
</dbReference>
<name>A0A0P7Y3Q3_9HYPH</name>
<comment type="caution">
    <text evidence="8">The sequence shown here is derived from an EMBL/GenBank/DDBJ whole genome shotgun (WGS) entry which is preliminary data.</text>
</comment>
<evidence type="ECO:0000256" key="4">
    <source>
        <dbReference type="ARBA" id="ARBA00022801"/>
    </source>
</evidence>
<feature type="region of interest" description="Disordered" evidence="6">
    <location>
        <begin position="1"/>
        <end position="21"/>
    </location>
</feature>
<dbReference type="Gene3D" id="3.40.50.1820">
    <property type="entry name" value="alpha/beta hydrolase"/>
    <property type="match status" value="1"/>
</dbReference>
<dbReference type="Proteomes" id="UP000050497">
    <property type="component" value="Unassembled WGS sequence"/>
</dbReference>
<evidence type="ECO:0000256" key="5">
    <source>
        <dbReference type="ARBA" id="ARBA00023180"/>
    </source>
</evidence>
<dbReference type="PANTHER" id="PTHR11802">
    <property type="entry name" value="SERINE PROTEASE FAMILY S10 SERINE CARBOXYPEPTIDASE"/>
    <property type="match status" value="1"/>
</dbReference>
<evidence type="ECO:0000313" key="10">
    <source>
        <dbReference type="Proteomes" id="UP000050497"/>
    </source>
</evidence>
<keyword evidence="2" id="KW-0645">Protease</keyword>
<keyword evidence="11" id="KW-1185">Reference proteome</keyword>
<evidence type="ECO:0000313" key="8">
    <source>
        <dbReference type="EMBL" id="KPQ11110.1"/>
    </source>
</evidence>
<dbReference type="Proteomes" id="UP000182800">
    <property type="component" value="Unassembled WGS sequence"/>
</dbReference>
<dbReference type="AlphaFoldDB" id="A0A0P7Y3Q3"/>
<keyword evidence="4" id="KW-0378">Hydrolase</keyword>
<evidence type="ECO:0000313" key="11">
    <source>
        <dbReference type="Proteomes" id="UP000182800"/>
    </source>
</evidence>
<dbReference type="InterPro" id="IPR029058">
    <property type="entry name" value="AB_hydrolase_fold"/>
</dbReference>
<sequence>MPAATADTAMPQPDRSRCRGGPVLPGHLSRILVLCAALMLAMPLAAQDNGDTNGAANGPAQQISQAAGLPAASVTRHSIETDEGPLHFEARAGALTLRTDRGEARADIAYVAYMRTDDEGEPDRNRPVTFAVNGGPGAASAYLHIGVLGPWRLPMGTDTISPSQDISLVDNAETWLAFTDLVFVDPVGTGFSRLAENDRGSREEFLSVDGDIEALADFVADWLRERGRTASPVYFIGESYGGFRGPLLADRLQSETGIALSGMTLVSPVLDFGWREQPAHAPLPHVALLPSLAAAAMERKGGIDMARLREAQDYAAGEFLADLLRGPGDDAALARIVDNVREFTGLDPDFVARHGGRLDMQVFAREFAREDQRIASIYDTGVTSDDPFPRAAFSRAGEPVLDAMTAPLTRAMLDLYAERLDWLPQRRYILLNNGVNRAWDFGSGRRQPEALTALARSMALDPAFDVLVVHGLTDLVTPYFETHLVLRQLRPFGPGERLREAQYPGGHMFYNRDDSRAAFLADARWLYGGE</sequence>
<keyword evidence="1 8" id="KW-0121">Carboxypeptidase</keyword>
<accession>A0A0P7Y3Q3</accession>
<dbReference type="PATRIC" id="fig|1653334.4.peg.2721"/>
<evidence type="ECO:0000256" key="7">
    <source>
        <dbReference type="SAM" id="SignalP"/>
    </source>
</evidence>
<dbReference type="EMBL" id="FMBM01000001">
    <property type="protein sequence ID" value="SCC78125.1"/>
    <property type="molecule type" value="Genomic_DNA"/>
</dbReference>
<dbReference type="STRING" id="1653334.GA0071312_0098"/>
<feature type="chain" id="PRO_5006145923" evidence="7">
    <location>
        <begin position="47"/>
        <end position="530"/>
    </location>
</feature>
<organism evidence="8 10">
    <name type="scientific">Saliniramus fredricksonii</name>
    <dbReference type="NCBI Taxonomy" id="1653334"/>
    <lineage>
        <taxon>Bacteria</taxon>
        <taxon>Pseudomonadati</taxon>
        <taxon>Pseudomonadota</taxon>
        <taxon>Alphaproteobacteria</taxon>
        <taxon>Hyphomicrobiales</taxon>
        <taxon>Salinarimonadaceae</taxon>
        <taxon>Saliniramus</taxon>
    </lineage>
</organism>
<evidence type="ECO:0000256" key="1">
    <source>
        <dbReference type="ARBA" id="ARBA00022645"/>
    </source>
</evidence>
<keyword evidence="5" id="KW-0325">Glycoprotein</keyword>
<feature type="signal peptide" evidence="7">
    <location>
        <begin position="1"/>
        <end position="46"/>
    </location>
</feature>
<gene>
    <name evidence="9" type="ORF">GA0071312_0098</name>
    <name evidence="8" type="ORF">HLUCCO17_08200</name>
</gene>
<dbReference type="RefSeq" id="WP_165603927.1">
    <property type="nucleotide sequence ID" value="NZ_FMBM01000001.1"/>
</dbReference>
<evidence type="ECO:0000256" key="3">
    <source>
        <dbReference type="ARBA" id="ARBA00022729"/>
    </source>
</evidence>
<evidence type="ECO:0000313" key="9">
    <source>
        <dbReference type="EMBL" id="SCC78125.1"/>
    </source>
</evidence>
<keyword evidence="3 7" id="KW-0732">Signal</keyword>
<reference evidence="9 11" key="2">
    <citation type="submission" date="2016-08" db="EMBL/GenBank/DDBJ databases">
        <authorList>
            <person name="Varghese N."/>
            <person name="Submissions Spin"/>
        </authorList>
    </citation>
    <scope>NUCLEOTIDE SEQUENCE [LARGE SCALE GENOMIC DNA]</scope>
    <source>
        <strain evidence="9 11">HL-109</strain>
    </source>
</reference>
<evidence type="ECO:0000256" key="6">
    <source>
        <dbReference type="SAM" id="MobiDB-lite"/>
    </source>
</evidence>
<dbReference type="Pfam" id="PF00450">
    <property type="entry name" value="Peptidase_S10"/>
    <property type="match status" value="1"/>
</dbReference>
<evidence type="ECO:0000256" key="2">
    <source>
        <dbReference type="ARBA" id="ARBA00022670"/>
    </source>
</evidence>
<dbReference type="InterPro" id="IPR001563">
    <property type="entry name" value="Peptidase_S10"/>
</dbReference>
<proteinExistence type="predicted"/>
<dbReference type="PANTHER" id="PTHR11802:SF3">
    <property type="entry name" value="RETINOID-INDUCIBLE SERINE CARBOXYPEPTIDASE"/>
    <property type="match status" value="1"/>
</dbReference>
<dbReference type="EMBL" id="LJSX01000010">
    <property type="protein sequence ID" value="KPQ11110.1"/>
    <property type="molecule type" value="Genomic_DNA"/>
</dbReference>
<reference evidence="8 10" key="1">
    <citation type="submission" date="2015-09" db="EMBL/GenBank/DDBJ databases">
        <title>Identification and resolution of microdiversity through metagenomic sequencing of parallel consortia.</title>
        <authorList>
            <person name="Nelson W.C."/>
            <person name="Romine M.F."/>
            <person name="Lindemann S.R."/>
        </authorList>
    </citation>
    <scope>NUCLEOTIDE SEQUENCE [LARGE SCALE GENOMIC DNA]</scope>
    <source>
        <strain evidence="8">HL-109</strain>
    </source>
</reference>
<dbReference type="GO" id="GO:0006508">
    <property type="term" value="P:proteolysis"/>
    <property type="evidence" value="ECO:0007669"/>
    <property type="project" value="UniProtKB-KW"/>
</dbReference>
<protein>
    <submittedName>
        <fullName evidence="8">Carboxypeptidase C (Cathepsin A)</fullName>
    </submittedName>
</protein>